<dbReference type="PANTHER" id="PTHR39465:SF1">
    <property type="entry name" value="DNA LIGASE D 3'-PHOSPHOESTERASE DOMAIN-CONTAINING PROTEIN"/>
    <property type="match status" value="1"/>
</dbReference>
<dbReference type="PANTHER" id="PTHR39465">
    <property type="entry name" value="DNA LIGASE D, 3'-PHOSPHOESTERASE DOMAIN"/>
    <property type="match status" value="1"/>
</dbReference>
<gene>
    <name evidence="2" type="ORF">DRW42_13285</name>
</gene>
<dbReference type="InterPro" id="IPR014144">
    <property type="entry name" value="LigD_PE_domain"/>
</dbReference>
<dbReference type="Proteomes" id="UP000252081">
    <property type="component" value="Unassembled WGS sequence"/>
</dbReference>
<evidence type="ECO:0000313" key="2">
    <source>
        <dbReference type="EMBL" id="RBQ06746.1"/>
    </source>
</evidence>
<comment type="caution">
    <text evidence="2">The sequence shown here is derived from an EMBL/GenBank/DDBJ whole genome shotgun (WGS) entry which is preliminary data.</text>
</comment>
<proteinExistence type="predicted"/>
<organism evidence="2 3">
    <name type="scientific">Pedobacter miscanthi</name>
    <dbReference type="NCBI Taxonomy" id="2259170"/>
    <lineage>
        <taxon>Bacteria</taxon>
        <taxon>Pseudomonadati</taxon>
        <taxon>Bacteroidota</taxon>
        <taxon>Sphingobacteriia</taxon>
        <taxon>Sphingobacteriales</taxon>
        <taxon>Sphingobacteriaceae</taxon>
        <taxon>Pedobacter</taxon>
    </lineage>
</organism>
<sequence length="57" mass="6713">MRFVIQKPDATKLHYDFRPETNGVLKSWAIPKNPSLAPKVKRLAMMVEDHPLDYRDF</sequence>
<evidence type="ECO:0000313" key="3">
    <source>
        <dbReference type="Proteomes" id="UP000252081"/>
    </source>
</evidence>
<dbReference type="EMBL" id="QNQU01000010">
    <property type="protein sequence ID" value="RBQ06746.1"/>
    <property type="molecule type" value="Genomic_DNA"/>
</dbReference>
<dbReference type="Pfam" id="PF13298">
    <property type="entry name" value="LigD_N"/>
    <property type="match status" value="1"/>
</dbReference>
<protein>
    <recommendedName>
        <fullName evidence="1">DNA ligase D 3'-phosphoesterase domain-containing protein</fullName>
    </recommendedName>
</protein>
<dbReference type="AlphaFoldDB" id="A0A366KYQ7"/>
<feature type="domain" description="DNA ligase D 3'-phosphoesterase" evidence="1">
    <location>
        <begin position="6"/>
        <end position="57"/>
    </location>
</feature>
<name>A0A366KYQ7_9SPHI</name>
<accession>A0A366KYQ7</accession>
<evidence type="ECO:0000259" key="1">
    <source>
        <dbReference type="Pfam" id="PF13298"/>
    </source>
</evidence>
<keyword evidence="3" id="KW-1185">Reference proteome</keyword>
<reference evidence="2 3" key="1">
    <citation type="submission" date="2018-07" db="EMBL/GenBank/DDBJ databases">
        <title>A draft genome of a endophytic bacteria, a new species of Pedobacter.</title>
        <authorList>
            <person name="Zhang Z.D."/>
            <person name="Chen Z.J."/>
        </authorList>
    </citation>
    <scope>NUCLEOTIDE SEQUENCE [LARGE SCALE GENOMIC DNA]</scope>
    <source>
        <strain evidence="2 3">RS10</strain>
    </source>
</reference>